<proteinExistence type="predicted"/>
<sequence>MRSNYPYHSYHGGYQGSTYPQQGYCGYPQPKPCSQLPPQTMPAQYDPVTQNTSFTGQDVIVPVVHPSHTTNVYQKNFKYVHSFPHTESFVCQETHQHFCAPSCPPRPRPWC</sequence>
<dbReference type="RefSeq" id="WP_098548716.1">
    <property type="nucleotide sequence ID" value="NZ_JARAOX010000148.1"/>
</dbReference>
<dbReference type="EMBL" id="JARAOX010000148">
    <property type="protein sequence ID" value="MDD9781742.1"/>
    <property type="molecule type" value="Genomic_DNA"/>
</dbReference>
<evidence type="ECO:0000313" key="2">
    <source>
        <dbReference type="Proteomes" id="UP001213771"/>
    </source>
</evidence>
<dbReference type="InterPro" id="IPR020108">
    <property type="entry name" value="Spore_coat_CotD"/>
</dbReference>
<gene>
    <name evidence="1" type="ORF">PVE99_04940</name>
</gene>
<reference evidence="1 2" key="1">
    <citation type="submission" date="2023-02" db="EMBL/GenBank/DDBJ databases">
        <authorList>
            <person name="Olszewska D."/>
        </authorList>
    </citation>
    <scope>NUCLEOTIDE SEQUENCE [LARGE SCALE GENOMIC DNA]</scope>
    <source>
        <strain evidence="1 2">FDU301</strain>
    </source>
</reference>
<evidence type="ECO:0000313" key="1">
    <source>
        <dbReference type="EMBL" id="MDD9781742.1"/>
    </source>
</evidence>
<dbReference type="AlphaFoldDB" id="A0ABD4WNF3"/>
<keyword evidence="1" id="KW-0167">Capsid protein</keyword>
<name>A0ABD4WNF3_PRIMG</name>
<protein>
    <submittedName>
        <fullName evidence="1">CotD family spore coat protein</fullName>
    </submittedName>
</protein>
<keyword evidence="1" id="KW-0946">Virion</keyword>
<comment type="caution">
    <text evidence="1">The sequence shown here is derived from an EMBL/GenBank/DDBJ whole genome shotgun (WGS) entry which is preliminary data.</text>
</comment>
<dbReference type="Proteomes" id="UP001213771">
    <property type="component" value="Unassembled WGS sequence"/>
</dbReference>
<organism evidence="1 2">
    <name type="scientific">Priestia megaterium</name>
    <name type="common">Bacillus megaterium</name>
    <dbReference type="NCBI Taxonomy" id="1404"/>
    <lineage>
        <taxon>Bacteria</taxon>
        <taxon>Bacillati</taxon>
        <taxon>Bacillota</taxon>
        <taxon>Bacilli</taxon>
        <taxon>Bacillales</taxon>
        <taxon>Bacillaceae</taxon>
        <taxon>Priestia</taxon>
    </lineage>
</organism>
<dbReference type="Pfam" id="PF11122">
    <property type="entry name" value="Spore-coat_CotD"/>
    <property type="match status" value="1"/>
</dbReference>
<accession>A0ABD4WNF3</accession>